<evidence type="ECO:0000256" key="2">
    <source>
        <dbReference type="ARBA" id="ARBA00007639"/>
    </source>
</evidence>
<dbReference type="EMBL" id="JAWSTH010000073">
    <property type="protein sequence ID" value="MDW5597068.1"/>
    <property type="molecule type" value="Genomic_DNA"/>
</dbReference>
<dbReference type="InterPro" id="IPR025997">
    <property type="entry name" value="SBP_2_dom"/>
</dbReference>
<dbReference type="PANTHER" id="PTHR46847">
    <property type="entry name" value="D-ALLOSE-BINDING PERIPLASMIC PROTEIN-RELATED"/>
    <property type="match status" value="1"/>
</dbReference>
<comment type="caution">
    <text evidence="6">The sequence shown here is derived from an EMBL/GenBank/DDBJ whole genome shotgun (WGS) entry which is preliminary data.</text>
</comment>
<evidence type="ECO:0000259" key="5">
    <source>
        <dbReference type="Pfam" id="PF13407"/>
    </source>
</evidence>
<dbReference type="SUPFAM" id="SSF53822">
    <property type="entry name" value="Periplasmic binding protein-like I"/>
    <property type="match status" value="1"/>
</dbReference>
<comment type="similarity">
    <text evidence="2">Belongs to the bacterial solute-binding protein 2 family.</text>
</comment>
<dbReference type="RefSeq" id="WP_318599511.1">
    <property type="nucleotide sequence ID" value="NZ_JAWSTH010000073.1"/>
</dbReference>
<protein>
    <submittedName>
        <fullName evidence="6">Substrate-binding domain-containing protein</fullName>
    </submittedName>
</protein>
<evidence type="ECO:0000256" key="4">
    <source>
        <dbReference type="SAM" id="SignalP"/>
    </source>
</evidence>
<gene>
    <name evidence="6" type="ORF">R7226_22160</name>
</gene>
<dbReference type="Gene3D" id="3.40.50.2300">
    <property type="match status" value="2"/>
</dbReference>
<keyword evidence="7" id="KW-1185">Reference proteome</keyword>
<evidence type="ECO:0000313" key="7">
    <source>
        <dbReference type="Proteomes" id="UP001284601"/>
    </source>
</evidence>
<evidence type="ECO:0000256" key="3">
    <source>
        <dbReference type="ARBA" id="ARBA00022729"/>
    </source>
</evidence>
<evidence type="ECO:0000256" key="1">
    <source>
        <dbReference type="ARBA" id="ARBA00004196"/>
    </source>
</evidence>
<dbReference type="InterPro" id="IPR028082">
    <property type="entry name" value="Peripla_BP_I"/>
</dbReference>
<accession>A0ABU4HUV2</accession>
<feature type="chain" id="PRO_5046158310" evidence="4">
    <location>
        <begin position="22"/>
        <end position="377"/>
    </location>
</feature>
<dbReference type="Pfam" id="PF13407">
    <property type="entry name" value="Peripla_BP_4"/>
    <property type="match status" value="1"/>
</dbReference>
<comment type="subcellular location">
    <subcellularLocation>
        <location evidence="1">Cell envelope</location>
    </subcellularLocation>
</comment>
<feature type="signal peptide" evidence="4">
    <location>
        <begin position="1"/>
        <end position="21"/>
    </location>
</feature>
<reference evidence="7" key="1">
    <citation type="submission" date="2023-07" db="EMBL/GenBank/DDBJ databases">
        <title>Conexibacter stalactiti sp. nov., isolated from stalactites in a lava cave and emended description of the genus Conexibacter.</title>
        <authorList>
            <person name="Lee S.D."/>
        </authorList>
    </citation>
    <scope>NUCLEOTIDE SEQUENCE [LARGE SCALE GENOMIC DNA]</scope>
    <source>
        <strain evidence="7">KCTC 39840</strain>
    </source>
</reference>
<name>A0ABU4HUV2_9ACTN</name>
<evidence type="ECO:0000313" key="6">
    <source>
        <dbReference type="EMBL" id="MDW5597068.1"/>
    </source>
</evidence>
<keyword evidence="3 4" id="KW-0732">Signal</keyword>
<organism evidence="6 7">
    <name type="scientific">Conexibacter stalactiti</name>
    <dbReference type="NCBI Taxonomy" id="1940611"/>
    <lineage>
        <taxon>Bacteria</taxon>
        <taxon>Bacillati</taxon>
        <taxon>Actinomycetota</taxon>
        <taxon>Thermoleophilia</taxon>
        <taxon>Solirubrobacterales</taxon>
        <taxon>Conexibacteraceae</taxon>
        <taxon>Conexibacter</taxon>
    </lineage>
</organism>
<dbReference type="PROSITE" id="PS51257">
    <property type="entry name" value="PROKAR_LIPOPROTEIN"/>
    <property type="match status" value="1"/>
</dbReference>
<dbReference type="PANTHER" id="PTHR46847:SF1">
    <property type="entry name" value="D-ALLOSE-BINDING PERIPLASMIC PROTEIN-RELATED"/>
    <property type="match status" value="1"/>
</dbReference>
<dbReference type="Proteomes" id="UP001284601">
    <property type="component" value="Unassembled WGS sequence"/>
</dbReference>
<sequence length="377" mass="39668">MRNLRFTGALALASTAAIALGACGSSDDTSTSAAGTSAAVEAGAATTRRDAAGVTAGFAGLWNANPTVKQSQDAWQAAIRARGGTPTLLQADPRDPVNTLITNMDQLTSQRVRASGFYPIDPNALSAPTRRAMDAGIPVFAFEESRTPATQSVHLGREVAARLVARALCGKFPDGGKVIYGGYGQPDLTLTTYQRNVIAEIEACSGGRLEVAATFDNRTDDVAGALAPANAALQRVPDADAIVAYSDVTAIGASRAATQLGKRDQLTIIGFNLAQDGIDAVRNGQLDYSLLFPVTLMSQYVANSQIDHVNGRRVPRFATFWPQCYGRETIDELPSPADQLAAVAEGRSLLVEPARQVSTSDREMVRTAPSALTECPL</sequence>
<feature type="domain" description="Periplasmic binding protein" evidence="5">
    <location>
        <begin position="64"/>
        <end position="311"/>
    </location>
</feature>
<proteinExistence type="inferred from homology"/>